<dbReference type="SUPFAM" id="SSF49464">
    <property type="entry name" value="Carboxypeptidase regulatory domain-like"/>
    <property type="match status" value="1"/>
</dbReference>
<gene>
    <name evidence="1" type="ORF">DVR12_21600</name>
</gene>
<accession>A0A3E1Y4Z3</accession>
<keyword evidence="2" id="KW-1185">Reference proteome</keyword>
<name>A0A3E1Y4Z3_9BACT</name>
<sequence length="610" mass="65639">MLLPKPLFICLCICIITINVRAQSILNKPITVTIKQEKLSQALNIISKQGNFFFSYLSSILPQDSVVGITAKNIPVKQILEQLLGSDYVFKESGNYIVILRKSIGQNYYLVTGIVKDRSTGTRLANVSVYERQQLISTITNNEGYFRLRLKDKYPAAAISVSRDLYADTSLLLPAGKDQELELTIAPVTYQLKVVDVTGKHNLEKNWFAKVFISSRQKLTTLNIGGFLTDKPYQLSLTPGLGTHGKMSGQVVNKFSFNMIGGYAAGVDGVEVGTLFNMVKNDVKDVQVSGFINVVGGKVNGVQVGGFHNNVGDSLTGVQVAGFSDIIRGSMKGVQVTGVASTIYGNTNGVQLSGAFGIVKGSVNGMQVAGVFTTGPVDVSGAQVSGAFNLAKGNILGAQVSGAVNIADGNVSGTQISGLANIGKNNVNGAQIGLYNFAHRLKGVQIGIFNIADTSEGISLGLLSIVRKGYKKVDLFSTDILPFNIAWKSGNRTAYSILTGGINTKSQPLISAGYGIGNELLLKNQWTLNTELIYNTLFQVGSKSPAHLISLRPSFRWQWSKKLGLFAGPAFILSLPADESNWQYKSGYPNIRLGDKVSSWFGWQAGITLF</sequence>
<proteinExistence type="predicted"/>
<evidence type="ECO:0008006" key="3">
    <source>
        <dbReference type="Google" id="ProtNLM"/>
    </source>
</evidence>
<evidence type="ECO:0000313" key="2">
    <source>
        <dbReference type="Proteomes" id="UP000260644"/>
    </source>
</evidence>
<protein>
    <recommendedName>
        <fullName evidence="3">Carboxypeptidase-like regulatory domain-containing protein</fullName>
    </recommendedName>
</protein>
<dbReference type="EMBL" id="QPMM01000012">
    <property type="protein sequence ID" value="RFS19702.1"/>
    <property type="molecule type" value="Genomic_DNA"/>
</dbReference>
<dbReference type="NCBIfam" id="NF047436">
    <property type="entry name" value="LA_2272_repeat"/>
    <property type="match status" value="1"/>
</dbReference>
<dbReference type="InterPro" id="IPR058093">
    <property type="entry name" value="LA_2272-like"/>
</dbReference>
<dbReference type="InterPro" id="IPR008969">
    <property type="entry name" value="CarboxyPept-like_regulatory"/>
</dbReference>
<comment type="caution">
    <text evidence="1">The sequence shown here is derived from an EMBL/GenBank/DDBJ whole genome shotgun (WGS) entry which is preliminary data.</text>
</comment>
<reference evidence="1 2" key="1">
    <citation type="submission" date="2018-07" db="EMBL/GenBank/DDBJ databases">
        <title>Chitinophaga K2CV101002-2 sp. nov., isolated from a monsoon evergreen broad-leaved forest soil.</title>
        <authorList>
            <person name="Lv Y."/>
        </authorList>
    </citation>
    <scope>NUCLEOTIDE SEQUENCE [LARGE SCALE GENOMIC DNA]</scope>
    <source>
        <strain evidence="1 2">GDMCC 1.1288</strain>
    </source>
</reference>
<dbReference type="AlphaFoldDB" id="A0A3E1Y4Z3"/>
<dbReference type="Proteomes" id="UP000260644">
    <property type="component" value="Unassembled WGS sequence"/>
</dbReference>
<dbReference type="RefSeq" id="WP_116977889.1">
    <property type="nucleotide sequence ID" value="NZ_QPMM01000012.1"/>
</dbReference>
<dbReference type="OrthoDB" id="5505971at2"/>
<evidence type="ECO:0000313" key="1">
    <source>
        <dbReference type="EMBL" id="RFS19702.1"/>
    </source>
</evidence>
<organism evidence="1 2">
    <name type="scientific">Chitinophaga silvatica</name>
    <dbReference type="NCBI Taxonomy" id="2282649"/>
    <lineage>
        <taxon>Bacteria</taxon>
        <taxon>Pseudomonadati</taxon>
        <taxon>Bacteroidota</taxon>
        <taxon>Chitinophagia</taxon>
        <taxon>Chitinophagales</taxon>
        <taxon>Chitinophagaceae</taxon>
        <taxon>Chitinophaga</taxon>
    </lineage>
</organism>